<name>A0AAN8RT33_9PEZI</name>
<feature type="domain" description="Methyltransferase" evidence="1">
    <location>
        <begin position="290"/>
        <end position="378"/>
    </location>
</feature>
<keyword evidence="3" id="KW-1185">Reference proteome</keyword>
<dbReference type="Gene3D" id="3.40.50.150">
    <property type="entry name" value="Vaccinia Virus protein VP39"/>
    <property type="match status" value="1"/>
</dbReference>
<organism evidence="2 3">
    <name type="scientific">Arthrobotrys conoides</name>
    <dbReference type="NCBI Taxonomy" id="74498"/>
    <lineage>
        <taxon>Eukaryota</taxon>
        <taxon>Fungi</taxon>
        <taxon>Dikarya</taxon>
        <taxon>Ascomycota</taxon>
        <taxon>Pezizomycotina</taxon>
        <taxon>Orbiliomycetes</taxon>
        <taxon>Orbiliales</taxon>
        <taxon>Orbiliaceae</taxon>
        <taxon>Arthrobotrys</taxon>
    </lineage>
</organism>
<accession>A0AAN8RT33</accession>
<dbReference type="SUPFAM" id="SSF53335">
    <property type="entry name" value="S-adenosyl-L-methionine-dependent methyltransferases"/>
    <property type="match status" value="1"/>
</dbReference>
<sequence length="456" mass="51607">MRICLLRAAPGQEDDPRYSDIALFTDRHTFEQRFISKDTIKQDLNFAAAESFDLYFNFLHWTWYGNDHNQSAVTAAKYIEYLAIPVIGLPSRILERCGLDNSGNLVIRSPGVAQEEETTVGDDYSCTTIELDNTAIPLCPVLAYLGVPLKPSYSPFSRDAIKKLAEDTFYANDLHGTFWCTFFIRLDQDSKPTIIGINPMPKTIFPFTSDGKNLSHEAIAVRESFPGSYRSLIHSIIASYFLKRNRNFEISRQIGQEYDTAASKYDTVTAGIYHEGVKGIVKKYNFDGVVLDIACGTGLVARLHDDPQSRSRFVGMDVSLQMRTECLRHGLYSNILVGPMQRLLIVKKERVDHIICIGAFHFLEPNELSLVLSRVFQLATTSVTFTIDEIPDTYKKAQTERGRAFMAGFNHVDEVEKYGVPLGWKLADRWRFLGWTSPTTGGEIYSNVFRFESVSE</sequence>
<dbReference type="Proteomes" id="UP001307849">
    <property type="component" value="Unassembled WGS sequence"/>
</dbReference>
<dbReference type="EMBL" id="JAVHJM010000007">
    <property type="protein sequence ID" value="KAK6510940.1"/>
    <property type="molecule type" value="Genomic_DNA"/>
</dbReference>
<evidence type="ECO:0000259" key="1">
    <source>
        <dbReference type="Pfam" id="PF13649"/>
    </source>
</evidence>
<dbReference type="InterPro" id="IPR029063">
    <property type="entry name" value="SAM-dependent_MTases_sf"/>
</dbReference>
<reference evidence="2 3" key="1">
    <citation type="submission" date="2019-10" db="EMBL/GenBank/DDBJ databases">
        <authorList>
            <person name="Palmer J.M."/>
        </authorList>
    </citation>
    <scope>NUCLEOTIDE SEQUENCE [LARGE SCALE GENOMIC DNA]</scope>
    <source>
        <strain evidence="2 3">TWF506</strain>
    </source>
</reference>
<proteinExistence type="predicted"/>
<dbReference type="AlphaFoldDB" id="A0AAN8RT33"/>
<dbReference type="InterPro" id="IPR041698">
    <property type="entry name" value="Methyltransf_25"/>
</dbReference>
<dbReference type="CDD" id="cd02440">
    <property type="entry name" value="AdoMet_MTases"/>
    <property type="match status" value="1"/>
</dbReference>
<dbReference type="Pfam" id="PF13649">
    <property type="entry name" value="Methyltransf_25"/>
    <property type="match status" value="1"/>
</dbReference>
<evidence type="ECO:0000313" key="2">
    <source>
        <dbReference type="EMBL" id="KAK6510940.1"/>
    </source>
</evidence>
<comment type="caution">
    <text evidence="2">The sequence shown here is derived from an EMBL/GenBank/DDBJ whole genome shotgun (WGS) entry which is preliminary data.</text>
</comment>
<gene>
    <name evidence="2" type="ORF">TWF506_010029</name>
</gene>
<protein>
    <recommendedName>
        <fullName evidence="1">Methyltransferase domain-containing protein</fullName>
    </recommendedName>
</protein>
<evidence type="ECO:0000313" key="3">
    <source>
        <dbReference type="Proteomes" id="UP001307849"/>
    </source>
</evidence>